<evidence type="ECO:0000256" key="11">
    <source>
        <dbReference type="RuleBase" id="RU003357"/>
    </source>
</evidence>
<evidence type="ECO:0000256" key="12">
    <source>
        <dbReference type="SAM" id="SignalP"/>
    </source>
</evidence>
<dbReference type="GO" id="GO:0015344">
    <property type="term" value="F:siderophore uptake transmembrane transporter activity"/>
    <property type="evidence" value="ECO:0007669"/>
    <property type="project" value="TreeGrafter"/>
</dbReference>
<keyword evidence="7 10" id="KW-0472">Membrane</keyword>
<dbReference type="Pfam" id="PF07715">
    <property type="entry name" value="Plug"/>
    <property type="match status" value="1"/>
</dbReference>
<dbReference type="GO" id="GO:0044718">
    <property type="term" value="P:siderophore transmembrane transport"/>
    <property type="evidence" value="ECO:0007669"/>
    <property type="project" value="TreeGrafter"/>
</dbReference>
<dbReference type="Pfam" id="PF00593">
    <property type="entry name" value="TonB_dep_Rec_b-barrel"/>
    <property type="match status" value="1"/>
</dbReference>
<evidence type="ECO:0000256" key="8">
    <source>
        <dbReference type="ARBA" id="ARBA00023170"/>
    </source>
</evidence>
<keyword evidence="5 12" id="KW-0732">Signal</keyword>
<evidence type="ECO:0000256" key="7">
    <source>
        <dbReference type="ARBA" id="ARBA00023136"/>
    </source>
</evidence>
<dbReference type="Gene3D" id="2.60.40.1120">
    <property type="entry name" value="Carboxypeptidase-like, regulatory domain"/>
    <property type="match status" value="1"/>
</dbReference>
<comment type="similarity">
    <text evidence="10 11">Belongs to the TonB-dependent receptor family.</text>
</comment>
<keyword evidence="3 10" id="KW-1134">Transmembrane beta strand</keyword>
<evidence type="ECO:0000256" key="10">
    <source>
        <dbReference type="PROSITE-ProRule" id="PRU01360"/>
    </source>
</evidence>
<name>A0A2T6BVQ9_9FLAO</name>
<dbReference type="Pfam" id="PF13715">
    <property type="entry name" value="CarbopepD_reg_2"/>
    <property type="match status" value="1"/>
</dbReference>
<protein>
    <submittedName>
        <fullName evidence="15">Iron complex outermembrane receptor protein</fullName>
    </submittedName>
</protein>
<keyword evidence="8 15" id="KW-0675">Receptor</keyword>
<dbReference type="InterPro" id="IPR000531">
    <property type="entry name" value="Beta-barrel_TonB"/>
</dbReference>
<evidence type="ECO:0000259" key="14">
    <source>
        <dbReference type="Pfam" id="PF07715"/>
    </source>
</evidence>
<evidence type="ECO:0000313" key="16">
    <source>
        <dbReference type="Proteomes" id="UP000244090"/>
    </source>
</evidence>
<evidence type="ECO:0000256" key="5">
    <source>
        <dbReference type="ARBA" id="ARBA00022729"/>
    </source>
</evidence>
<dbReference type="InterPro" id="IPR036942">
    <property type="entry name" value="Beta-barrel_TonB_sf"/>
</dbReference>
<evidence type="ECO:0000256" key="1">
    <source>
        <dbReference type="ARBA" id="ARBA00004571"/>
    </source>
</evidence>
<dbReference type="NCBIfam" id="TIGR04057">
    <property type="entry name" value="SusC_RagA_signa"/>
    <property type="match status" value="1"/>
</dbReference>
<dbReference type="InterPro" id="IPR039426">
    <property type="entry name" value="TonB-dep_rcpt-like"/>
</dbReference>
<dbReference type="PROSITE" id="PS52016">
    <property type="entry name" value="TONB_DEPENDENT_REC_3"/>
    <property type="match status" value="1"/>
</dbReference>
<reference evidence="15 16" key="1">
    <citation type="submission" date="2018-04" db="EMBL/GenBank/DDBJ databases">
        <title>Genomic Encyclopedia of Archaeal and Bacterial Type Strains, Phase II (KMG-II): from individual species to whole genera.</title>
        <authorList>
            <person name="Goeker M."/>
        </authorList>
    </citation>
    <scope>NUCLEOTIDE SEQUENCE [LARGE SCALE GENOMIC DNA]</scope>
    <source>
        <strain evidence="15 16">DSM 25731</strain>
    </source>
</reference>
<evidence type="ECO:0000313" key="15">
    <source>
        <dbReference type="EMBL" id="PTX60168.1"/>
    </source>
</evidence>
<keyword evidence="4 10" id="KW-0812">Transmembrane</keyword>
<organism evidence="15 16">
    <name type="scientific">Kordia periserrulae</name>
    <dbReference type="NCBI Taxonomy" id="701523"/>
    <lineage>
        <taxon>Bacteria</taxon>
        <taxon>Pseudomonadati</taxon>
        <taxon>Bacteroidota</taxon>
        <taxon>Flavobacteriia</taxon>
        <taxon>Flavobacteriales</taxon>
        <taxon>Flavobacteriaceae</taxon>
        <taxon>Kordia</taxon>
    </lineage>
</organism>
<keyword evidence="6 11" id="KW-0798">TonB box</keyword>
<dbReference type="SUPFAM" id="SSF56935">
    <property type="entry name" value="Porins"/>
    <property type="match status" value="1"/>
</dbReference>
<keyword evidence="2 10" id="KW-0813">Transport</keyword>
<keyword evidence="9 10" id="KW-0998">Cell outer membrane</keyword>
<dbReference type="InterPro" id="IPR037066">
    <property type="entry name" value="Plug_dom_sf"/>
</dbReference>
<feature type="signal peptide" evidence="12">
    <location>
        <begin position="1"/>
        <end position="21"/>
    </location>
</feature>
<dbReference type="InterPro" id="IPR023996">
    <property type="entry name" value="TonB-dep_OMP_SusC/RagA"/>
</dbReference>
<feature type="chain" id="PRO_5015661050" evidence="12">
    <location>
        <begin position="22"/>
        <end position="974"/>
    </location>
</feature>
<dbReference type="NCBIfam" id="TIGR04056">
    <property type="entry name" value="OMP_RagA_SusC"/>
    <property type="match status" value="1"/>
</dbReference>
<proteinExistence type="inferred from homology"/>
<keyword evidence="16" id="KW-1185">Reference proteome</keyword>
<dbReference type="GO" id="GO:0009279">
    <property type="term" value="C:cell outer membrane"/>
    <property type="evidence" value="ECO:0007669"/>
    <property type="project" value="UniProtKB-SubCell"/>
</dbReference>
<dbReference type="Proteomes" id="UP000244090">
    <property type="component" value="Unassembled WGS sequence"/>
</dbReference>
<dbReference type="InterPro" id="IPR023997">
    <property type="entry name" value="TonB-dep_OMP_SusC/RagA_CS"/>
</dbReference>
<evidence type="ECO:0000259" key="13">
    <source>
        <dbReference type="Pfam" id="PF00593"/>
    </source>
</evidence>
<feature type="domain" description="TonB-dependent receptor-like beta-barrel" evidence="13">
    <location>
        <begin position="383"/>
        <end position="938"/>
    </location>
</feature>
<sequence>MKKMQKFILFLAFLIPIGMLAQTKVTGVVTEKSSGTPLLGVNVVIKGTTTGTTTDFDGNYQISANNGQIIVFTYVGYKAQEIAYTGQATIDVAMEEDASTLDEVVVVGYGSAVKKDVTGAVESVTSDDFNGGAIVSPEQLIAGKTAGVQVTPPSGAPGSGSAIKIRGGVSSLSASSAPLIVVDGVPLDQGSAGLNYINANDIESFTVLKDASAASIYGSRATGGVILITTKTGKSGQLNVNVNHFTSVGSNVNEVDILSSTQFRDLVLANGNANQIAQLGNTSTDWQDEIYRGSLTHDTNVTVSGGFDNSTYRASVGFVTQEGTLRTSEVDRWTGSLKFVQRLLNDDLRIEANVLGAILNDQFGNQGAIGAAVSFDPTQSVFDPNSPFGGYTENVNNDGTINTIAVRNPVGLLEQNDSTAETKRSTGSLKIDYTLPFFRDLKVTVKGGYDYNEVDGRFVIPPTAASNFNSQGLFGTNNTLNRTQLLDVFAFYKKDIESINTTIDITAGHSFQSFYRSNRFQNVTGLDEVNGNVFKTENALESYFGRANVSIADKYLITLNLRNDISSRLNPDDRSDIFGGVSLGWNIMGEKFMENSKVFSQLKLRAGYGETGQQEFGQDYGYIPRYTTGDGRVQYQFGYNPDGSPRFVTTIRPEEYDENLRWERSKTINLGLDFGFLNDRITGSVEVYERKVEDLINFIPVPAGTNLSNALFTNVGNLENRGLEINLNTLIVDTEKFSWNTNFNVSFFDNEITKLFLTDDPTSPGSLTGGIAGGVGNTIQINSVGFEANSFYVFKQIYDANGAPIEGAYVDINGDGVVDVDDRYRYKSPNADAVFGFNSNMQYGNFDFSFTLRASLGNFAYNNVASNTGNVQSLFGANSINNVNASILDTGFQNQQLFSDYYVQDASFLKLDNLTIGYTFEEAFKNTRLRVYATGQNLFVLTDYDGLDPEIDGGIDNNFYPRSRNILMGINLNL</sequence>
<evidence type="ECO:0000256" key="2">
    <source>
        <dbReference type="ARBA" id="ARBA00022448"/>
    </source>
</evidence>
<feature type="domain" description="TonB-dependent receptor plug" evidence="14">
    <location>
        <begin position="114"/>
        <end position="225"/>
    </location>
</feature>
<comment type="subcellular location">
    <subcellularLocation>
        <location evidence="1 10">Cell outer membrane</location>
        <topology evidence="1 10">Multi-pass membrane protein</topology>
    </subcellularLocation>
</comment>
<dbReference type="PANTHER" id="PTHR30069">
    <property type="entry name" value="TONB-DEPENDENT OUTER MEMBRANE RECEPTOR"/>
    <property type="match status" value="1"/>
</dbReference>
<evidence type="ECO:0000256" key="6">
    <source>
        <dbReference type="ARBA" id="ARBA00023077"/>
    </source>
</evidence>
<dbReference type="PANTHER" id="PTHR30069:SF29">
    <property type="entry name" value="HEMOGLOBIN AND HEMOGLOBIN-HAPTOGLOBIN-BINDING PROTEIN 1-RELATED"/>
    <property type="match status" value="1"/>
</dbReference>
<accession>A0A2T6BVQ9</accession>
<evidence type="ECO:0000256" key="4">
    <source>
        <dbReference type="ARBA" id="ARBA00022692"/>
    </source>
</evidence>
<dbReference type="InterPro" id="IPR008969">
    <property type="entry name" value="CarboxyPept-like_regulatory"/>
</dbReference>
<evidence type="ECO:0000256" key="3">
    <source>
        <dbReference type="ARBA" id="ARBA00022452"/>
    </source>
</evidence>
<dbReference type="EMBL" id="QBKT01000007">
    <property type="protein sequence ID" value="PTX60168.1"/>
    <property type="molecule type" value="Genomic_DNA"/>
</dbReference>
<dbReference type="Gene3D" id="2.170.130.10">
    <property type="entry name" value="TonB-dependent receptor, plug domain"/>
    <property type="match status" value="1"/>
</dbReference>
<dbReference type="AlphaFoldDB" id="A0A2T6BVQ9"/>
<evidence type="ECO:0000256" key="9">
    <source>
        <dbReference type="ARBA" id="ARBA00023237"/>
    </source>
</evidence>
<gene>
    <name evidence="15" type="ORF">C8N46_107174</name>
</gene>
<dbReference type="InterPro" id="IPR012910">
    <property type="entry name" value="Plug_dom"/>
</dbReference>
<dbReference type="SUPFAM" id="SSF49464">
    <property type="entry name" value="Carboxypeptidase regulatory domain-like"/>
    <property type="match status" value="1"/>
</dbReference>
<comment type="caution">
    <text evidence="15">The sequence shown here is derived from an EMBL/GenBank/DDBJ whole genome shotgun (WGS) entry which is preliminary data.</text>
</comment>
<dbReference type="Gene3D" id="2.40.170.20">
    <property type="entry name" value="TonB-dependent receptor, beta-barrel domain"/>
    <property type="match status" value="1"/>
</dbReference>